<evidence type="ECO:0000313" key="7">
    <source>
        <dbReference type="Proteomes" id="UP000199705"/>
    </source>
</evidence>
<name>A0A1G8B7P3_9SPHI</name>
<feature type="transmembrane region" description="Helical" evidence="4">
    <location>
        <begin position="221"/>
        <end position="242"/>
    </location>
</feature>
<dbReference type="PANTHER" id="PTHR42910">
    <property type="entry name" value="TRANSPORTER SCO4007-RELATED"/>
    <property type="match status" value="1"/>
</dbReference>
<dbReference type="AlphaFoldDB" id="A0A1G8B7P3"/>
<dbReference type="InterPro" id="IPR020846">
    <property type="entry name" value="MFS_dom"/>
</dbReference>
<proteinExistence type="predicted"/>
<dbReference type="Gene3D" id="1.20.1250.20">
    <property type="entry name" value="MFS general substrate transporter like domains"/>
    <property type="match status" value="1"/>
</dbReference>
<feature type="transmembrane region" description="Helical" evidence="4">
    <location>
        <begin position="54"/>
        <end position="72"/>
    </location>
</feature>
<dbReference type="PROSITE" id="PS50850">
    <property type="entry name" value="MFS"/>
    <property type="match status" value="1"/>
</dbReference>
<feature type="transmembrane region" description="Helical" evidence="4">
    <location>
        <begin position="345"/>
        <end position="364"/>
    </location>
</feature>
<keyword evidence="7" id="KW-1185">Reference proteome</keyword>
<dbReference type="SUPFAM" id="SSF103473">
    <property type="entry name" value="MFS general substrate transporter"/>
    <property type="match status" value="1"/>
</dbReference>
<sequence>MSSTHTAKQHPHLTPLTLWIMTIATGLVVANIYYNQPLLADMANTFGVSDKKAQQISLFTQIGYATGLLFIVPLADMLKRKRLILIDFVLMIISLIACAMAPSVTILMIAGFLVGVSSIIPQLLIPMAAHLAKPHERGKKIGFVMSGLLIGILLSRTLSGFIGEHFGWRSMFYIAAGLMLLIWIMIFLFLPEIEPDYKGNYGKLMKSLIHLVKTQPKLRLAAFRGALCFAGFSAFWTTLVFLLKQPQFNEGSAAAGMFGLVGAFGAVAVGFMGRLSDKMDAYKLSIYTLSLILISFIVFYFSSHSIIGLIIGVILLDMGVQATHISNQSIIFALIPEARNRINTVYMVSYFIGGALGTFFASLVWKNYEWNGVCAIGAVLSVIVIAVHLLYYRKSSGNAPDVR</sequence>
<dbReference type="STRING" id="551996.SAMN05192573_10897"/>
<dbReference type="EMBL" id="FNCG01000008">
    <property type="protein sequence ID" value="SDH28650.1"/>
    <property type="molecule type" value="Genomic_DNA"/>
</dbReference>
<evidence type="ECO:0000256" key="1">
    <source>
        <dbReference type="ARBA" id="ARBA00022692"/>
    </source>
</evidence>
<dbReference type="PANTHER" id="PTHR42910:SF1">
    <property type="entry name" value="MAJOR FACILITATOR SUPERFAMILY (MFS) PROFILE DOMAIN-CONTAINING PROTEIN"/>
    <property type="match status" value="1"/>
</dbReference>
<organism evidence="6 7">
    <name type="scientific">Mucilaginibacter gossypii</name>
    <dbReference type="NCBI Taxonomy" id="551996"/>
    <lineage>
        <taxon>Bacteria</taxon>
        <taxon>Pseudomonadati</taxon>
        <taxon>Bacteroidota</taxon>
        <taxon>Sphingobacteriia</taxon>
        <taxon>Sphingobacteriales</taxon>
        <taxon>Sphingobacteriaceae</taxon>
        <taxon>Mucilaginibacter</taxon>
    </lineage>
</organism>
<protein>
    <submittedName>
        <fullName evidence="6">Predicted arabinose efflux permease, MFS family</fullName>
    </submittedName>
</protein>
<evidence type="ECO:0000256" key="3">
    <source>
        <dbReference type="ARBA" id="ARBA00023136"/>
    </source>
</evidence>
<dbReference type="Proteomes" id="UP000199705">
    <property type="component" value="Unassembled WGS sequence"/>
</dbReference>
<dbReference type="CDD" id="cd17324">
    <property type="entry name" value="MFS_NepI_like"/>
    <property type="match status" value="1"/>
</dbReference>
<gene>
    <name evidence="6" type="ORF">SAMN05192573_10897</name>
</gene>
<dbReference type="InterPro" id="IPR036259">
    <property type="entry name" value="MFS_trans_sf"/>
</dbReference>
<dbReference type="InterPro" id="IPR011701">
    <property type="entry name" value="MFS"/>
</dbReference>
<feature type="transmembrane region" description="Helical" evidence="4">
    <location>
        <begin position="141"/>
        <end position="159"/>
    </location>
</feature>
<dbReference type="Pfam" id="PF07690">
    <property type="entry name" value="MFS_1"/>
    <property type="match status" value="1"/>
</dbReference>
<feature type="transmembrane region" description="Helical" evidence="4">
    <location>
        <begin position="108"/>
        <end position="129"/>
    </location>
</feature>
<feature type="transmembrane region" description="Helical" evidence="4">
    <location>
        <begin position="84"/>
        <end position="102"/>
    </location>
</feature>
<evidence type="ECO:0000313" key="6">
    <source>
        <dbReference type="EMBL" id="SDH28650.1"/>
    </source>
</evidence>
<feature type="transmembrane region" description="Helical" evidence="4">
    <location>
        <begin position="254"/>
        <end position="272"/>
    </location>
</feature>
<feature type="domain" description="Major facilitator superfamily (MFS) profile" evidence="5">
    <location>
        <begin position="14"/>
        <end position="396"/>
    </location>
</feature>
<keyword evidence="2 4" id="KW-1133">Transmembrane helix</keyword>
<keyword evidence="3 4" id="KW-0472">Membrane</keyword>
<feature type="transmembrane region" description="Helical" evidence="4">
    <location>
        <begin position="171"/>
        <end position="190"/>
    </location>
</feature>
<feature type="transmembrane region" description="Helical" evidence="4">
    <location>
        <begin position="370"/>
        <end position="391"/>
    </location>
</feature>
<evidence type="ECO:0000256" key="2">
    <source>
        <dbReference type="ARBA" id="ARBA00022989"/>
    </source>
</evidence>
<dbReference type="RefSeq" id="WP_218134436.1">
    <property type="nucleotide sequence ID" value="NZ_FNCG01000008.1"/>
</dbReference>
<accession>A0A1G8B7P3</accession>
<reference evidence="7" key="1">
    <citation type="submission" date="2016-10" db="EMBL/GenBank/DDBJ databases">
        <authorList>
            <person name="Varghese N."/>
            <person name="Submissions S."/>
        </authorList>
    </citation>
    <scope>NUCLEOTIDE SEQUENCE [LARGE SCALE GENOMIC DNA]</scope>
    <source>
        <strain evidence="7">Gh-67</strain>
    </source>
</reference>
<evidence type="ECO:0000256" key="4">
    <source>
        <dbReference type="SAM" id="Phobius"/>
    </source>
</evidence>
<keyword evidence="1 4" id="KW-0812">Transmembrane</keyword>
<feature type="transmembrane region" description="Helical" evidence="4">
    <location>
        <begin position="12"/>
        <end position="34"/>
    </location>
</feature>
<dbReference type="GO" id="GO:0022857">
    <property type="term" value="F:transmembrane transporter activity"/>
    <property type="evidence" value="ECO:0007669"/>
    <property type="project" value="InterPro"/>
</dbReference>
<evidence type="ECO:0000259" key="5">
    <source>
        <dbReference type="PROSITE" id="PS50850"/>
    </source>
</evidence>